<dbReference type="InterPro" id="IPR003382">
    <property type="entry name" value="Flavoprotein"/>
</dbReference>
<comment type="caution">
    <text evidence="2">The sequence shown here is derived from an EMBL/GenBank/DDBJ whole genome shotgun (WGS) entry which is preliminary data.</text>
</comment>
<proteinExistence type="predicted"/>
<dbReference type="NCBIfam" id="TIGR02852">
    <property type="entry name" value="spore_dpaB"/>
    <property type="match status" value="1"/>
</dbReference>
<dbReference type="RefSeq" id="WP_216559749.1">
    <property type="nucleotide sequence ID" value="NZ_JAHLOH010000038.1"/>
</dbReference>
<evidence type="ECO:0000313" key="2">
    <source>
        <dbReference type="EMBL" id="MCQ4922770.1"/>
    </source>
</evidence>
<dbReference type="Proteomes" id="UP001524478">
    <property type="component" value="Unassembled WGS sequence"/>
</dbReference>
<dbReference type="EMBL" id="JANGAC010000004">
    <property type="protein sequence ID" value="MCQ4922770.1"/>
    <property type="molecule type" value="Genomic_DNA"/>
</dbReference>
<gene>
    <name evidence="2" type="ORF">NE686_06725</name>
</gene>
<reference evidence="2 3" key="1">
    <citation type="submission" date="2022-06" db="EMBL/GenBank/DDBJ databases">
        <title>Isolation of gut microbiota from human fecal samples.</title>
        <authorList>
            <person name="Pamer E.G."/>
            <person name="Barat B."/>
            <person name="Waligurski E."/>
            <person name="Medina S."/>
            <person name="Paddock L."/>
            <person name="Mostad J."/>
        </authorList>
    </citation>
    <scope>NUCLEOTIDE SEQUENCE [LARGE SCALE GENOMIC DNA]</scope>
    <source>
        <strain evidence="2 3">DFI.7.95</strain>
    </source>
</reference>
<protein>
    <submittedName>
        <fullName evidence="2">Dipicolinate synthase subunit B</fullName>
    </submittedName>
</protein>
<dbReference type="PIRSF" id="PIRSF001390">
    <property type="entry name" value="Dipicolinate_synth_subunit_B"/>
    <property type="match status" value="1"/>
</dbReference>
<sequence length="192" mass="20871">MLLKDVKVGIAITGSFCTFETILVEIERLVNEGADVYPIMSYNANDFDTRFGLAKEWKDKITKATGKEIISTIQDAEGIGPGNFLDIIVVAPCTGNTLAKLANAITDTPVCMAFKAHLRNNKPAIIAISTNDGLSGNAKNLGMLLDKKNVYFVPFGQDDPVKKSTSLIAHYDMIIPTIIEALKSKQIQPLLV</sequence>
<keyword evidence="3" id="KW-1185">Reference proteome</keyword>
<dbReference type="NCBIfam" id="NF006161">
    <property type="entry name" value="PRK08305.1"/>
    <property type="match status" value="1"/>
</dbReference>
<evidence type="ECO:0000259" key="1">
    <source>
        <dbReference type="Pfam" id="PF02441"/>
    </source>
</evidence>
<dbReference type="Pfam" id="PF02441">
    <property type="entry name" value="Flavoprotein"/>
    <property type="match status" value="1"/>
</dbReference>
<feature type="domain" description="Flavoprotein" evidence="1">
    <location>
        <begin position="7"/>
        <end position="170"/>
    </location>
</feature>
<name>A0ABT1S8U8_9FIRM</name>
<evidence type="ECO:0000313" key="3">
    <source>
        <dbReference type="Proteomes" id="UP001524478"/>
    </source>
</evidence>
<dbReference type="InterPro" id="IPR014214">
    <property type="entry name" value="Dipicolinic_acid_synth_B"/>
</dbReference>
<organism evidence="2 3">
    <name type="scientific">Tissierella carlieri</name>
    <dbReference type="NCBI Taxonomy" id="689904"/>
    <lineage>
        <taxon>Bacteria</taxon>
        <taxon>Bacillati</taxon>
        <taxon>Bacillota</taxon>
        <taxon>Tissierellia</taxon>
        <taxon>Tissierellales</taxon>
        <taxon>Tissierellaceae</taxon>
        <taxon>Tissierella</taxon>
    </lineage>
</organism>
<accession>A0ABT1S8U8</accession>